<comment type="caution">
    <text evidence="2">The sequence shown here is derived from an EMBL/GenBank/DDBJ whole genome shotgun (WGS) entry which is preliminary data.</text>
</comment>
<dbReference type="Proteomes" id="UP001589818">
    <property type="component" value="Unassembled WGS sequence"/>
</dbReference>
<accession>A0ABV6JDI9</accession>
<gene>
    <name evidence="2" type="ORF">ACFFJ8_20885</name>
</gene>
<keyword evidence="1" id="KW-1133">Transmembrane helix</keyword>
<dbReference type="RefSeq" id="WP_204820520.1">
    <property type="nucleotide sequence ID" value="NZ_JANHOF010000013.1"/>
</dbReference>
<keyword evidence="1" id="KW-0812">Transmembrane</keyword>
<feature type="transmembrane region" description="Helical" evidence="1">
    <location>
        <begin position="56"/>
        <end position="76"/>
    </location>
</feature>
<evidence type="ECO:0000313" key="3">
    <source>
        <dbReference type="Proteomes" id="UP001589818"/>
    </source>
</evidence>
<organism evidence="2 3">
    <name type="scientific">Paenibacillus mendelii</name>
    <dbReference type="NCBI Taxonomy" id="206163"/>
    <lineage>
        <taxon>Bacteria</taxon>
        <taxon>Bacillati</taxon>
        <taxon>Bacillota</taxon>
        <taxon>Bacilli</taxon>
        <taxon>Bacillales</taxon>
        <taxon>Paenibacillaceae</taxon>
        <taxon>Paenibacillus</taxon>
    </lineage>
</organism>
<feature type="transmembrane region" description="Helical" evidence="1">
    <location>
        <begin position="5"/>
        <end position="22"/>
    </location>
</feature>
<evidence type="ECO:0000256" key="1">
    <source>
        <dbReference type="SAM" id="Phobius"/>
    </source>
</evidence>
<evidence type="ECO:0008006" key="4">
    <source>
        <dbReference type="Google" id="ProtNLM"/>
    </source>
</evidence>
<sequence length="162" mass="17981">MNMRLWAICCYVAFIYWLSLHIAPMKMLFYPTLGAFCFLFMSRTDYKGIGKISLGAFGASIIGTIIYTVTIVYTFIPDILALFINTLVIIRLIQKCRLNAPPVLAVSFIPFFAGGSGASIWYIPLFVGASLAGLTLLLMGVDWVEKTQRSWVTSRSGVTEAE</sequence>
<keyword evidence="1" id="KW-0472">Membrane</keyword>
<evidence type="ECO:0000313" key="2">
    <source>
        <dbReference type="EMBL" id="MFC0393812.1"/>
    </source>
</evidence>
<reference evidence="2 3" key="1">
    <citation type="submission" date="2024-09" db="EMBL/GenBank/DDBJ databases">
        <authorList>
            <person name="Sun Q."/>
            <person name="Mori K."/>
        </authorList>
    </citation>
    <scope>NUCLEOTIDE SEQUENCE [LARGE SCALE GENOMIC DNA]</scope>
    <source>
        <strain evidence="2 3">CCM 4839</strain>
    </source>
</reference>
<name>A0ABV6JDI9_9BACL</name>
<feature type="transmembrane region" description="Helical" evidence="1">
    <location>
        <begin position="120"/>
        <end position="141"/>
    </location>
</feature>
<dbReference type="EMBL" id="JBHLVF010000034">
    <property type="protein sequence ID" value="MFC0393812.1"/>
    <property type="molecule type" value="Genomic_DNA"/>
</dbReference>
<protein>
    <recommendedName>
        <fullName evidence="4">HPP family protein</fullName>
    </recommendedName>
</protein>
<keyword evidence="3" id="KW-1185">Reference proteome</keyword>
<feature type="transmembrane region" description="Helical" evidence="1">
    <location>
        <begin position="28"/>
        <end position="44"/>
    </location>
</feature>
<proteinExistence type="predicted"/>